<accession>A0A250FA24</accession>
<evidence type="ECO:0000313" key="1">
    <source>
        <dbReference type="EMBL" id="ATA81974.1"/>
    </source>
</evidence>
<organism evidence="1 2">
    <name type="scientific">Capnocytophaga leadbetteri</name>
    <dbReference type="NCBI Taxonomy" id="327575"/>
    <lineage>
        <taxon>Bacteria</taxon>
        <taxon>Pseudomonadati</taxon>
        <taxon>Bacteroidota</taxon>
        <taxon>Flavobacteriia</taxon>
        <taxon>Flavobacteriales</taxon>
        <taxon>Flavobacteriaceae</taxon>
        <taxon>Capnocytophaga</taxon>
    </lineage>
</organism>
<protein>
    <recommendedName>
        <fullName evidence="3">ArnR1-like winged helix-turn-helix domain-containing protein</fullName>
    </recommendedName>
</protein>
<evidence type="ECO:0000313" key="2">
    <source>
        <dbReference type="Proteomes" id="UP000217276"/>
    </source>
</evidence>
<dbReference type="KEGG" id="clk:CGC53_06235"/>
<evidence type="ECO:0008006" key="3">
    <source>
        <dbReference type="Google" id="ProtNLM"/>
    </source>
</evidence>
<sequence>METKEEKIREMCKLIILHISSKKVINTSFAFRNIFSNLLGFIVDEASIIHELLLEGKLVSDGVFDNSTFYKSVSCTEKGKKYYNDNIHKIDIIESDFPDKKLEMLQFYLGLKRPS</sequence>
<dbReference type="AlphaFoldDB" id="A0A250FA24"/>
<dbReference type="RefSeq" id="WP_095914037.1">
    <property type="nucleotide sequence ID" value="NZ_CAUUPF010000002.1"/>
</dbReference>
<gene>
    <name evidence="1" type="ORF">CGC53_06235</name>
</gene>
<reference evidence="2" key="1">
    <citation type="submission" date="2017-06" db="EMBL/GenBank/DDBJ databases">
        <title>Capnocytophaga spp. assemblies.</title>
        <authorList>
            <person name="Gulvik C.A."/>
        </authorList>
    </citation>
    <scope>NUCLEOTIDE SEQUENCE [LARGE SCALE GENOMIC DNA]</scope>
    <source>
        <strain evidence="2">H6253</strain>
    </source>
</reference>
<proteinExistence type="predicted"/>
<keyword evidence="2" id="KW-1185">Reference proteome</keyword>
<name>A0A250FA24_9FLAO</name>
<dbReference type="EMBL" id="CP022384">
    <property type="protein sequence ID" value="ATA81974.1"/>
    <property type="molecule type" value="Genomic_DNA"/>
</dbReference>
<dbReference type="Proteomes" id="UP000217276">
    <property type="component" value="Chromosome"/>
</dbReference>